<proteinExistence type="predicted"/>
<evidence type="ECO:0000313" key="1">
    <source>
        <dbReference type="EMBL" id="GAA4021184.1"/>
    </source>
</evidence>
<evidence type="ECO:0000313" key="2">
    <source>
        <dbReference type="Proteomes" id="UP001500235"/>
    </source>
</evidence>
<name>A0ABP7T538_9SPHN</name>
<organism evidence="1 2">
    <name type="scientific">Sphingomonas swuensis</name>
    <dbReference type="NCBI Taxonomy" id="977800"/>
    <lineage>
        <taxon>Bacteria</taxon>
        <taxon>Pseudomonadati</taxon>
        <taxon>Pseudomonadota</taxon>
        <taxon>Alphaproteobacteria</taxon>
        <taxon>Sphingomonadales</taxon>
        <taxon>Sphingomonadaceae</taxon>
        <taxon>Sphingomonas</taxon>
    </lineage>
</organism>
<dbReference type="EMBL" id="BAABBQ010000001">
    <property type="protein sequence ID" value="GAA4021184.1"/>
    <property type="molecule type" value="Genomic_DNA"/>
</dbReference>
<protein>
    <submittedName>
        <fullName evidence="1">Uncharacterized protein</fullName>
    </submittedName>
</protein>
<reference evidence="2" key="1">
    <citation type="journal article" date="2019" name="Int. J. Syst. Evol. Microbiol.">
        <title>The Global Catalogue of Microorganisms (GCM) 10K type strain sequencing project: providing services to taxonomists for standard genome sequencing and annotation.</title>
        <authorList>
            <consortium name="The Broad Institute Genomics Platform"/>
            <consortium name="The Broad Institute Genome Sequencing Center for Infectious Disease"/>
            <person name="Wu L."/>
            <person name="Ma J."/>
        </authorList>
    </citation>
    <scope>NUCLEOTIDE SEQUENCE [LARGE SCALE GENOMIC DNA]</scope>
    <source>
        <strain evidence="2">JCM 17563</strain>
    </source>
</reference>
<dbReference type="Proteomes" id="UP001500235">
    <property type="component" value="Unassembled WGS sequence"/>
</dbReference>
<comment type="caution">
    <text evidence="1">The sequence shown here is derived from an EMBL/GenBank/DDBJ whole genome shotgun (WGS) entry which is preliminary data.</text>
</comment>
<gene>
    <name evidence="1" type="ORF">GCM10022280_22180</name>
</gene>
<accession>A0ABP7T538</accession>
<keyword evidence="2" id="KW-1185">Reference proteome</keyword>
<sequence>MSLEDTKFGADIPPFITRAARELRHEFEQGVSAVFLARAKLRVSINGAYSDSYTDYHIGFWHDEAITPGKTTMPFPDYLIKRWQMYGRFHGQVQDFWSENEKKLVRLSAKVMSEDDVAVCTVCASTSTIQTSIQKLDILASRSDIPPADLFWGGILALSKLDSWKQLPADRGAGHATFRLQVAIDDASHVEVHSILTRDLRQ</sequence>